<dbReference type="KEGG" id="srub:C2R22_04975"/>
<dbReference type="OrthoDB" id="346505at2157"/>
<dbReference type="InterPro" id="IPR025209">
    <property type="entry name" value="DUF4209"/>
</dbReference>
<dbReference type="EMBL" id="CP026309">
    <property type="protein sequence ID" value="AUV81091.1"/>
    <property type="molecule type" value="Genomic_DNA"/>
</dbReference>
<gene>
    <name evidence="2" type="ORF">C2R22_04975</name>
</gene>
<dbReference type="RefSeq" id="WP_103424779.1">
    <property type="nucleotide sequence ID" value="NZ_CP026309.1"/>
</dbReference>
<reference evidence="2 3" key="1">
    <citation type="submission" date="2018-01" db="EMBL/GenBank/DDBJ databases">
        <title>Complete genome sequence of Salinigranum rubrum GX10T, an extremely halophilic archaeon isolated from a marine solar saltern.</title>
        <authorList>
            <person name="Han S."/>
        </authorList>
    </citation>
    <scope>NUCLEOTIDE SEQUENCE [LARGE SCALE GENOMIC DNA]</scope>
    <source>
        <strain evidence="2 3">GX10</strain>
    </source>
</reference>
<evidence type="ECO:0000313" key="2">
    <source>
        <dbReference type="EMBL" id="AUV81091.1"/>
    </source>
</evidence>
<dbReference type="Pfam" id="PF13910">
    <property type="entry name" value="DUF4209"/>
    <property type="match status" value="1"/>
</dbReference>
<keyword evidence="3" id="KW-1185">Reference proteome</keyword>
<organism evidence="2 3">
    <name type="scientific">Salinigranum rubrum</name>
    <dbReference type="NCBI Taxonomy" id="755307"/>
    <lineage>
        <taxon>Archaea</taxon>
        <taxon>Methanobacteriati</taxon>
        <taxon>Methanobacteriota</taxon>
        <taxon>Stenosarchaea group</taxon>
        <taxon>Halobacteria</taxon>
        <taxon>Halobacteriales</taxon>
        <taxon>Haloferacaceae</taxon>
        <taxon>Salinigranum</taxon>
    </lineage>
</organism>
<proteinExistence type="predicted"/>
<evidence type="ECO:0000259" key="1">
    <source>
        <dbReference type="Pfam" id="PF13910"/>
    </source>
</evidence>
<evidence type="ECO:0000313" key="3">
    <source>
        <dbReference type="Proteomes" id="UP000236584"/>
    </source>
</evidence>
<name>A0A2I8VGP6_9EURY</name>
<sequence length="529" mass="60571">MRLTEELESLIENGPQSSRFDIELSSVLRELRQDWGRSPEQIRVEICESETEHPLVSFLVGLSRWIEDREYHHGAEPALDDLREAIDTVIEEDWSSLFPILVIQRIDLLSDLNHESELKAEVKLALFFLVENKESIAIDSVFRILETIAANLNSVSGTPTIGILIDYLEAHAERAITAEDYRNHRKLWRQNLEVRDSEGLDTGPAIAAIIKSYNDELESLKTNEKHSIRATIAKEAITECNEWIDESQRVEWEQEFIEGNKLSIEQMAEITHEPSEEDISELDDAVEGLVKKFRDWKNERNAIFAIKWLLNHNIFAPDIEVARDISEGSIMGFVQRITVSQAGESYSQDESTIEDLPHSYGAMVQFIQSIRQSVYYRLQNRGLLTEGDLFVLFNTLDVLSADTHAYITDFVIHLFEHNHSAAVHIGMTQLEAVIRTLAADSGKSVLSQNEETGELKRRSMAGVLYQVEEELSESWVTYLRYRYGELSGQNLRNQIAHGYLPYPQASWGMSITLLFDILQTFLEFEKAYA</sequence>
<dbReference type="GeneID" id="35591419"/>
<accession>A0A2I8VGP6</accession>
<feature type="domain" description="DUF4209" evidence="1">
    <location>
        <begin position="430"/>
        <end position="501"/>
    </location>
</feature>
<protein>
    <recommendedName>
        <fullName evidence="1">DUF4209 domain-containing protein</fullName>
    </recommendedName>
</protein>
<dbReference type="Proteomes" id="UP000236584">
    <property type="component" value="Chromosome"/>
</dbReference>
<dbReference type="AlphaFoldDB" id="A0A2I8VGP6"/>